<dbReference type="GO" id="GO:0008235">
    <property type="term" value="F:metalloexopeptidase activity"/>
    <property type="evidence" value="ECO:0007669"/>
    <property type="project" value="UniProtKB-ARBA"/>
</dbReference>
<dbReference type="Gene3D" id="3.90.230.10">
    <property type="entry name" value="Creatinase/methionine aminopeptidase superfamily"/>
    <property type="match status" value="1"/>
</dbReference>
<dbReference type="EMBL" id="AE006470">
    <property type="protein sequence ID" value="AAM72833.1"/>
    <property type="molecule type" value="Genomic_DNA"/>
</dbReference>
<keyword evidence="8" id="KW-1185">Reference proteome</keyword>
<dbReference type="PROSITE" id="PS00491">
    <property type="entry name" value="PROLINE_PEPTIDASE"/>
    <property type="match status" value="1"/>
</dbReference>
<dbReference type="SUPFAM" id="SSF53092">
    <property type="entry name" value="Creatinase/prolidase N-terminal domain"/>
    <property type="match status" value="1"/>
</dbReference>
<dbReference type="EC" id="3.4.11.9" evidence="7"/>
<evidence type="ECO:0000256" key="3">
    <source>
        <dbReference type="ARBA" id="ARBA00022801"/>
    </source>
</evidence>
<dbReference type="GO" id="GO:0004177">
    <property type="term" value="F:aminopeptidase activity"/>
    <property type="evidence" value="ECO:0007669"/>
    <property type="project" value="UniProtKB-KW"/>
</dbReference>
<sequence length="364" mass="39671">MSQDLLHTYRSSLRAKIFRKMAAAGLDSLLVTDLATIRWLTGFSGSNAKLLFAGDSTSVLFTDFRYQEQVRQETSGIATVILKDPLPVELASGLFRLGDRMALQADHVTWHEQQQLSEKMGNREFTPVSSFFDEFREIKDIEELDRMRRAVALSETVLEAVIGMIGPGVTEIDIAAEITYRHRKLGAEKDSFDPIVAGGIRGAMPHAKPTAVAFEPGALIVIDMGCIVDGYASDQTRTVAFGKVSEEQRTVYRIVQEAQQLGIDAAKAGMAARDLDAEVRNFIAAAGYGEAFGHGLGHGVGVEVHEAPRVGTASTGTLREGTLFTIEPGIYLPGRFGVRIEDMVALGPNGAEPLQRFTKELIEL</sequence>
<dbReference type="Pfam" id="PF01321">
    <property type="entry name" value="Creatinase_N"/>
    <property type="match status" value="1"/>
</dbReference>
<dbReference type="HOGENOM" id="CLU_017266_4_2_10"/>
<dbReference type="SUPFAM" id="SSF55920">
    <property type="entry name" value="Creatinase/aminopeptidase"/>
    <property type="match status" value="1"/>
</dbReference>
<dbReference type="InterPro" id="IPR050659">
    <property type="entry name" value="Peptidase_M24B"/>
</dbReference>
<dbReference type="PATRIC" id="fig|194439.7.peg.1453"/>
<evidence type="ECO:0000313" key="7">
    <source>
        <dbReference type="EMBL" id="AAM72833.1"/>
    </source>
</evidence>
<evidence type="ECO:0000256" key="1">
    <source>
        <dbReference type="ARBA" id="ARBA00022670"/>
    </source>
</evidence>
<dbReference type="InterPro" id="IPR029149">
    <property type="entry name" value="Creatin/AminoP/Spt16_N"/>
</dbReference>
<dbReference type="AlphaFoldDB" id="Q8KC18"/>
<dbReference type="PANTHER" id="PTHR46112:SF3">
    <property type="entry name" value="AMINOPEPTIDASE YPDF"/>
    <property type="match status" value="1"/>
</dbReference>
<feature type="domain" description="Peptidase M24" evidence="5">
    <location>
        <begin position="146"/>
        <end position="345"/>
    </location>
</feature>
<dbReference type="Pfam" id="PF00557">
    <property type="entry name" value="Peptidase_M24"/>
    <property type="match status" value="1"/>
</dbReference>
<feature type="domain" description="Creatinase N-terminal" evidence="6">
    <location>
        <begin position="15"/>
        <end position="138"/>
    </location>
</feature>
<dbReference type="eggNOG" id="COG0006">
    <property type="taxonomic scope" value="Bacteria"/>
</dbReference>
<dbReference type="GO" id="GO:0006508">
    <property type="term" value="P:proteolysis"/>
    <property type="evidence" value="ECO:0007669"/>
    <property type="project" value="UniProtKB-KW"/>
</dbReference>
<dbReference type="InterPro" id="IPR001131">
    <property type="entry name" value="Peptidase_M24B_aminopep-P_CS"/>
</dbReference>
<dbReference type="EnsemblBacteria" id="AAM72833">
    <property type="protein sequence ID" value="AAM72833"/>
    <property type="gene ID" value="CT1608"/>
</dbReference>
<dbReference type="Proteomes" id="UP000001007">
    <property type="component" value="Chromosome"/>
</dbReference>
<keyword evidence="7" id="KW-0031">Aminopeptidase</keyword>
<evidence type="ECO:0000259" key="5">
    <source>
        <dbReference type="Pfam" id="PF00557"/>
    </source>
</evidence>
<proteinExistence type="predicted"/>
<dbReference type="Gene3D" id="3.40.350.10">
    <property type="entry name" value="Creatinase/prolidase N-terminal domain"/>
    <property type="match status" value="1"/>
</dbReference>
<dbReference type="InterPro" id="IPR036005">
    <property type="entry name" value="Creatinase/aminopeptidase-like"/>
</dbReference>
<dbReference type="KEGG" id="cte:CT1608"/>
<evidence type="ECO:0000256" key="2">
    <source>
        <dbReference type="ARBA" id="ARBA00022723"/>
    </source>
</evidence>
<keyword evidence="4" id="KW-0482">Metalloprotease</keyword>
<dbReference type="OrthoDB" id="9806388at2"/>
<keyword evidence="1" id="KW-0645">Protease</keyword>
<dbReference type="RefSeq" id="WP_010933272.1">
    <property type="nucleotide sequence ID" value="NC_002932.3"/>
</dbReference>
<dbReference type="GO" id="GO:0046872">
    <property type="term" value="F:metal ion binding"/>
    <property type="evidence" value="ECO:0007669"/>
    <property type="project" value="UniProtKB-KW"/>
</dbReference>
<protein>
    <submittedName>
        <fullName evidence="7">Aminopeptidase P</fullName>
        <ecNumber evidence="7">3.4.11.9</ecNumber>
    </submittedName>
</protein>
<dbReference type="PANTHER" id="PTHR46112">
    <property type="entry name" value="AMINOPEPTIDASE"/>
    <property type="match status" value="1"/>
</dbReference>
<dbReference type="InterPro" id="IPR001714">
    <property type="entry name" value="Pept_M24_MAP"/>
</dbReference>
<name>Q8KC18_CHLTE</name>
<keyword evidence="3 7" id="KW-0378">Hydrolase</keyword>
<evidence type="ECO:0000256" key="4">
    <source>
        <dbReference type="ARBA" id="ARBA00023049"/>
    </source>
</evidence>
<dbReference type="PRINTS" id="PR00599">
    <property type="entry name" value="MAPEPTIDASE"/>
</dbReference>
<evidence type="ECO:0000313" key="8">
    <source>
        <dbReference type="Proteomes" id="UP000001007"/>
    </source>
</evidence>
<evidence type="ECO:0000259" key="6">
    <source>
        <dbReference type="Pfam" id="PF01321"/>
    </source>
</evidence>
<reference evidence="7 8" key="1">
    <citation type="journal article" date="2002" name="Proc. Natl. Acad. Sci. U.S.A.">
        <title>The complete genome sequence of Chlorobium tepidum TLS, a photosynthetic, anaerobic, green-sulfur bacterium.</title>
        <authorList>
            <person name="Eisen J.A."/>
            <person name="Nelson K.E."/>
            <person name="Paulsen I.T."/>
            <person name="Heidelberg J.F."/>
            <person name="Wu M."/>
            <person name="Dodson R.J."/>
            <person name="Deboy R."/>
            <person name="Gwinn M.L."/>
            <person name="Nelson W.C."/>
            <person name="Haft D.H."/>
            <person name="Hickey E.K."/>
            <person name="Peterson J.D."/>
            <person name="Durkin A.S."/>
            <person name="Kolonay J.L."/>
            <person name="Yang F."/>
            <person name="Holt I."/>
            <person name="Umayam L.A."/>
            <person name="Mason T."/>
            <person name="Brenner M."/>
            <person name="Shea T.P."/>
            <person name="Parksey D."/>
            <person name="Nierman W.C."/>
            <person name="Feldblyum T.V."/>
            <person name="Hansen C.L."/>
            <person name="Craven M.B."/>
            <person name="Radune D."/>
            <person name="Vamathevan J."/>
            <person name="Khouri H."/>
            <person name="White O."/>
            <person name="Gruber T.M."/>
            <person name="Ketchum K.A."/>
            <person name="Venter J.C."/>
            <person name="Tettelin H."/>
            <person name="Bryant D.A."/>
            <person name="Fraser C.M."/>
        </authorList>
    </citation>
    <scope>NUCLEOTIDE SEQUENCE [LARGE SCALE GENOMIC DNA]</scope>
    <source>
        <strain evidence="8">ATCC 49652 / DSM 12025 / NBRC 103806 / TLS</strain>
    </source>
</reference>
<dbReference type="CDD" id="cd01092">
    <property type="entry name" value="APP-like"/>
    <property type="match status" value="1"/>
</dbReference>
<keyword evidence="2" id="KW-0479">Metal-binding</keyword>
<dbReference type="STRING" id="194439.CT1608"/>
<dbReference type="InterPro" id="IPR000587">
    <property type="entry name" value="Creatinase_N"/>
</dbReference>
<dbReference type="InterPro" id="IPR000994">
    <property type="entry name" value="Pept_M24"/>
</dbReference>
<gene>
    <name evidence="7" type="primary">pepP</name>
    <name evidence="7" type="ordered locus">CT1608</name>
</gene>
<accession>Q8KC18</accession>
<organism evidence="7 8">
    <name type="scientific">Chlorobaculum tepidum (strain ATCC 49652 / DSM 12025 / NBRC 103806 / TLS)</name>
    <name type="common">Chlorobium tepidum</name>
    <dbReference type="NCBI Taxonomy" id="194439"/>
    <lineage>
        <taxon>Bacteria</taxon>
        <taxon>Pseudomonadati</taxon>
        <taxon>Chlorobiota</taxon>
        <taxon>Chlorobiia</taxon>
        <taxon>Chlorobiales</taxon>
        <taxon>Chlorobiaceae</taxon>
        <taxon>Chlorobaculum</taxon>
    </lineage>
</organism>